<accession>A0ABP7UKV9</accession>
<keyword evidence="1" id="KW-0732">Signal</keyword>
<gene>
    <name evidence="2" type="ORF">GCM10022388_09720</name>
</gene>
<evidence type="ECO:0008006" key="4">
    <source>
        <dbReference type="Google" id="ProtNLM"/>
    </source>
</evidence>
<proteinExistence type="predicted"/>
<sequence>MSVAKYTLLLLSLLVLTSSCNQSQSKENKPAKAKVDTVKVAKVITLDTVDYQKRMVALSNGDTTGKWPVKTVHPLPGALLPYKRIIAFYGNLYSKRMGILGELPKTEMLNKLKEEVALWKAADSTVETVPALHYIAVTAQGKNGSGSNYRLRMPFKQIDTVMAWAKEIDALVFLDVQVGHSTVKEEIATLTDYLKLPNVHLGIDPEFSMKGGEVPGAKIGTMSATDINDAIDFLTTLVTENNLPPKVLVVHRFTKKMITDYDQIKPTAQVQVVIDMDGFGSKELKKATWMRTIYPEPVQFTGFKLFYKNDNEGKAEMYTPQELLQFTPKPIYIQYQ</sequence>
<feature type="signal peptide" evidence="1">
    <location>
        <begin position="1"/>
        <end position="23"/>
    </location>
</feature>
<reference evidence="3" key="1">
    <citation type="journal article" date="2019" name="Int. J. Syst. Evol. Microbiol.">
        <title>The Global Catalogue of Microorganisms (GCM) 10K type strain sequencing project: providing services to taxonomists for standard genome sequencing and annotation.</title>
        <authorList>
            <consortium name="The Broad Institute Genomics Platform"/>
            <consortium name="The Broad Institute Genome Sequencing Center for Infectious Disease"/>
            <person name="Wu L."/>
            <person name="Ma J."/>
        </authorList>
    </citation>
    <scope>NUCLEOTIDE SEQUENCE [LARGE SCALE GENOMIC DNA]</scope>
    <source>
        <strain evidence="3">JCM 17068</strain>
    </source>
</reference>
<protein>
    <recommendedName>
        <fullName evidence="4">Lipoprotein</fullName>
    </recommendedName>
</protein>
<evidence type="ECO:0000256" key="1">
    <source>
        <dbReference type="SAM" id="SignalP"/>
    </source>
</evidence>
<dbReference type="RefSeq" id="WP_345091466.1">
    <property type="nucleotide sequence ID" value="NZ_BAABCS010000009.1"/>
</dbReference>
<dbReference type="PROSITE" id="PS51257">
    <property type="entry name" value="PROKAR_LIPOPROTEIN"/>
    <property type="match status" value="1"/>
</dbReference>
<feature type="chain" id="PRO_5046060768" description="Lipoprotein" evidence="1">
    <location>
        <begin position="24"/>
        <end position="336"/>
    </location>
</feature>
<dbReference type="EMBL" id="BAABCS010000009">
    <property type="protein sequence ID" value="GAA4046354.1"/>
    <property type="molecule type" value="Genomic_DNA"/>
</dbReference>
<keyword evidence="3" id="KW-1185">Reference proteome</keyword>
<evidence type="ECO:0000313" key="3">
    <source>
        <dbReference type="Proteomes" id="UP001500426"/>
    </source>
</evidence>
<comment type="caution">
    <text evidence="2">The sequence shown here is derived from an EMBL/GenBank/DDBJ whole genome shotgun (WGS) entry which is preliminary data.</text>
</comment>
<evidence type="ECO:0000313" key="2">
    <source>
        <dbReference type="EMBL" id="GAA4046354.1"/>
    </source>
</evidence>
<organism evidence="2 3">
    <name type="scientific">Flavobacterium chungnamense</name>
    <dbReference type="NCBI Taxonomy" id="706182"/>
    <lineage>
        <taxon>Bacteria</taxon>
        <taxon>Pseudomonadati</taxon>
        <taxon>Bacteroidota</taxon>
        <taxon>Flavobacteriia</taxon>
        <taxon>Flavobacteriales</taxon>
        <taxon>Flavobacteriaceae</taxon>
        <taxon>Flavobacterium</taxon>
    </lineage>
</organism>
<name>A0ABP7UKV9_9FLAO</name>
<dbReference type="Proteomes" id="UP001500426">
    <property type="component" value="Unassembled WGS sequence"/>
</dbReference>